<dbReference type="Pfam" id="PF00109">
    <property type="entry name" value="ketoacyl-synt"/>
    <property type="match status" value="2"/>
</dbReference>
<dbReference type="SMART" id="SM00825">
    <property type="entry name" value="PKS_KS"/>
    <property type="match status" value="2"/>
</dbReference>
<dbReference type="CDD" id="cd08952">
    <property type="entry name" value="KR_1_SDR_x"/>
    <property type="match status" value="1"/>
</dbReference>
<keyword evidence="3" id="KW-0597">Phosphoprotein</keyword>
<dbReference type="Pfam" id="PF00698">
    <property type="entry name" value="Acyl_transf_1"/>
    <property type="match status" value="3"/>
</dbReference>
<feature type="region of interest" description="Disordered" evidence="8">
    <location>
        <begin position="3635"/>
        <end position="3666"/>
    </location>
</feature>
<dbReference type="InterPro" id="IPR049551">
    <property type="entry name" value="PKS_DH_C"/>
</dbReference>
<dbReference type="RefSeq" id="WP_139640945.1">
    <property type="nucleotide sequence ID" value="NZ_VDGT01000002.1"/>
</dbReference>
<dbReference type="SMART" id="SM00823">
    <property type="entry name" value="PKS_PP"/>
    <property type="match status" value="3"/>
</dbReference>
<organism evidence="11 12">
    <name type="scientific">Streptomyces sedi</name>
    <dbReference type="NCBI Taxonomy" id="555059"/>
    <lineage>
        <taxon>Bacteria</taxon>
        <taxon>Bacillati</taxon>
        <taxon>Actinomycetota</taxon>
        <taxon>Actinomycetes</taxon>
        <taxon>Kitasatosporales</taxon>
        <taxon>Streptomycetaceae</taxon>
        <taxon>Streptomyces</taxon>
    </lineage>
</organism>
<comment type="caution">
    <text evidence="11">The sequence shown here is derived from an EMBL/GenBank/DDBJ whole genome shotgun (WGS) entry which is preliminary data.</text>
</comment>
<keyword evidence="6" id="KW-0511">Multifunctional enzyme</keyword>
<dbReference type="Pfam" id="PF00550">
    <property type="entry name" value="PP-binding"/>
    <property type="match status" value="3"/>
</dbReference>
<dbReference type="GO" id="GO:0033068">
    <property type="term" value="P:macrolide biosynthetic process"/>
    <property type="evidence" value="ECO:0007669"/>
    <property type="project" value="UniProtKB-ARBA"/>
</dbReference>
<dbReference type="InterPro" id="IPR014030">
    <property type="entry name" value="Ketoacyl_synth_N"/>
</dbReference>
<evidence type="ECO:0000259" key="10">
    <source>
        <dbReference type="PROSITE" id="PS52004"/>
    </source>
</evidence>
<dbReference type="InterPro" id="IPR014031">
    <property type="entry name" value="Ketoacyl_synth_C"/>
</dbReference>
<evidence type="ECO:0000256" key="5">
    <source>
        <dbReference type="ARBA" id="ARBA00023194"/>
    </source>
</evidence>
<dbReference type="InterPro" id="IPR041618">
    <property type="entry name" value="PKS_DE"/>
</dbReference>
<dbReference type="InterPro" id="IPR049552">
    <property type="entry name" value="PKS_DH_N"/>
</dbReference>
<feature type="domain" description="Carrier" evidence="9">
    <location>
        <begin position="3950"/>
        <end position="4025"/>
    </location>
</feature>
<dbReference type="InterPro" id="IPR013968">
    <property type="entry name" value="PKS_KR"/>
</dbReference>
<dbReference type="PANTHER" id="PTHR43775">
    <property type="entry name" value="FATTY ACID SYNTHASE"/>
    <property type="match status" value="1"/>
</dbReference>
<dbReference type="InterPro" id="IPR009081">
    <property type="entry name" value="PP-bd_ACP"/>
</dbReference>
<dbReference type="InterPro" id="IPR020806">
    <property type="entry name" value="PKS_PP-bd"/>
</dbReference>
<dbReference type="InterPro" id="IPR042104">
    <property type="entry name" value="PKS_dehydratase_sf"/>
</dbReference>
<dbReference type="PROSITE" id="PS50075">
    <property type="entry name" value="CARRIER"/>
    <property type="match status" value="3"/>
</dbReference>
<feature type="domain" description="Carrier" evidence="9">
    <location>
        <begin position="677"/>
        <end position="752"/>
    </location>
</feature>
<dbReference type="SMART" id="SM00827">
    <property type="entry name" value="PKS_AT"/>
    <property type="match status" value="3"/>
</dbReference>
<evidence type="ECO:0000256" key="1">
    <source>
        <dbReference type="ARBA" id="ARBA00004792"/>
    </source>
</evidence>
<dbReference type="NCBIfam" id="NF045894">
    <property type="entry name" value="PKS_plus_SDR"/>
    <property type="match status" value="1"/>
</dbReference>
<dbReference type="InterPro" id="IPR016035">
    <property type="entry name" value="Acyl_Trfase/lysoPLipase"/>
</dbReference>
<dbReference type="InterPro" id="IPR020841">
    <property type="entry name" value="PKS_Beta-ketoAc_synthase_dom"/>
</dbReference>
<comment type="pathway">
    <text evidence="1">Antibiotic biosynthesis.</text>
</comment>
<feature type="region of interest" description="Disordered" evidence="8">
    <location>
        <begin position="4074"/>
        <end position="4111"/>
    </location>
</feature>
<dbReference type="GO" id="GO:0004315">
    <property type="term" value="F:3-oxoacyl-[acyl-carrier-protein] synthase activity"/>
    <property type="evidence" value="ECO:0007669"/>
    <property type="project" value="InterPro"/>
</dbReference>
<evidence type="ECO:0000313" key="11">
    <source>
        <dbReference type="EMBL" id="TNM33647.1"/>
    </source>
</evidence>
<dbReference type="SUPFAM" id="SSF52151">
    <property type="entry name" value="FabD/lysophospholipase-like"/>
    <property type="match status" value="3"/>
</dbReference>
<gene>
    <name evidence="11" type="ORF">FH715_04715</name>
</gene>
<evidence type="ECO:0000256" key="4">
    <source>
        <dbReference type="ARBA" id="ARBA00022679"/>
    </source>
</evidence>
<dbReference type="InterPro" id="IPR032821">
    <property type="entry name" value="PKS_assoc"/>
</dbReference>
<feature type="compositionally biased region" description="Acidic residues" evidence="8">
    <location>
        <begin position="4084"/>
        <end position="4111"/>
    </location>
</feature>
<dbReference type="Pfam" id="PF18369">
    <property type="entry name" value="PKS_DE"/>
    <property type="match status" value="1"/>
</dbReference>
<dbReference type="PROSITE" id="PS52004">
    <property type="entry name" value="KS3_2"/>
    <property type="match status" value="2"/>
</dbReference>
<feature type="domain" description="Ketosynthase family 3 (KS3)" evidence="10">
    <location>
        <begin position="771"/>
        <end position="1196"/>
    </location>
</feature>
<dbReference type="OrthoDB" id="9778690at2"/>
<dbReference type="SUPFAM" id="SSF51735">
    <property type="entry name" value="NAD(P)-binding Rossmann-fold domains"/>
    <property type="match status" value="4"/>
</dbReference>
<dbReference type="InterPro" id="IPR014043">
    <property type="entry name" value="Acyl_transferase_dom"/>
</dbReference>
<dbReference type="Gene3D" id="3.40.47.10">
    <property type="match status" value="2"/>
</dbReference>
<dbReference type="SMART" id="SM00826">
    <property type="entry name" value="PKS_DH"/>
    <property type="match status" value="1"/>
</dbReference>
<dbReference type="Pfam" id="PF02801">
    <property type="entry name" value="Ketoacyl-synt_C"/>
    <property type="match status" value="2"/>
</dbReference>
<dbReference type="PANTHER" id="PTHR43775:SF51">
    <property type="entry name" value="INACTIVE PHENOLPHTHIOCEROL SYNTHESIS POLYKETIDE SYNTHASE TYPE I PKS1-RELATED"/>
    <property type="match status" value="1"/>
</dbReference>
<sequence>MRESGFEDTHTVVVIGAAPAAPARADHDPGALAELTGLPLPEERAAELAAAWRACEDAGLAADDPASIGVYLAAPALDRTGEADGPTGQPAAHGDALTGSQDASSATAVPLVHPPTAGTEPHGQPDDPAAALAHALGLRGPRLTGPEPLAAALADLRSGARTRALVGADGAFAVLASADLARVETFGYPLGADTDWPADLPELVDTAIRVGRPGPGRAAPDGPPVPVTVSAHSHDALRTRATELAALLTADPAPPLTDLAWSLATTRPALGRRAVLVGTERARLAEELTALGEGRPVPGLALGGPDRPAAGGVAFVFPGHGPQWPGMAAELLEASPVFAERLHACAAALQPHVDWPVLDVLRGAVDTPSLDRPEVGQPALWAVMVALSALWRSWGVAPDAVIGSSVGEIPAATVAGALTVEDGARAVARFSGAQVALLERGVMLSVLASADETRARLSRYPDLDLAAVHAPGSVLVSGTEEAANALLAELAADGVKARGIAIRLAAHGRQVDAVLDTLRADLADIAPRPTDVPLYLATAGGRVDPAALTVDHWCRNLRGTAEFERATRAALAAGHRLLLEPSPHPVLTRAVQETAEDADVPAAVVGTLRRDNGGLAQLTTALAELHAHGVDPDWPAVFADRDARAVPLPGYPLGAAPPAGPAPSLADRLAAAPDRAGFLLDLVRAQVAAVAGGSPDATADPDAPLLDLGVDSAGAVRLRNLLNAATELRLPISAVFDNPTCRGLARLVDRVLSGAPAEEDEPVLLPSAGDDDPIAVVAMSCRLPGGVASPEDLWELLSAGGDGVTAFPTDRGWQLDGRYDEDAERAGGYYQREAGFLADVPDFDPEFFGVSPREALAMDPQQRLLLEVAWEAVERAGIDAGELRGSRAGVFLGAMTMDYGPRLHEAPADLEGYLLTGNTASVASGRLSYTFGLAGPAVTVDTACSSSLVALHLAVQSLNRGECPLALAGGVTVMPTPGMFVEFSRQRALAPDGRCKAFSASADGFGLAEGASMVLLERLSDARRNGHPVLAVIRGTAINQDGASNGLTAPSGPAQRRVIRQALANAGVSPSEVDAVEAHGTGTRLGDPIEADALLATYGQGRTGDPLWLGSVKSNIGHTQAASGVAGLIKMVLALRHGTLPQSLHITEPTPHVDWSAGAVKLVTEATPWPETGRPRRAGVSSFGISGTNAHAVLEQAPEPDPAEAPAATDAPAGAAPAPLVLTARDAAALSDHAAQLAPYAARLAPADLARTLLSRAEFDHRAVVVAGGADALTALAGGTESARVAVGVARPVGQVAFVFPGQGSQWLNMGLALAEASPVFRDSLDACARALAPHVDWSLWDVLADAASLERVDVVQPALFAVMVSLAAVWRGFGVEPEAVVGHSQGEIAAAHVAGVLSLEDAARVVALRSRAILALSGQGGMVSLALSVERARELLAERWEGRVSVAAVNGPGSVVVAGDADALDELVERCAAEEIRARRVPVDYASHSFHVEAIQAELAAALTGIEPAAARVPMLSTVTGEWVDGTELDADYWYRNLRQTVRFEDATRGLLDRGVGAFVECSPHPVLGLGIRETLEATESDAVVVGTLRRSDGDLDRFLLSAAEAYVAGLPFDWHAVVPAGRHVELPTYPFQRRRFWIEDTAGPAAPAEDPAHAAFWSAVESGDLAATLDVPADAPLTDVLTSLADWRSRHRERSTVDAWRHRITWRPLPTAGPPALTGTWLLVSSPATTRHPWHAAAVDALRTHGAVVLESDGTPATLPAADRPLDGVLSLLALDETPDPEAPAVPSGLSATLALIRELGAAGVTAPLWLATTGAVGTGRSDQPTHPAQATTWGLGLSLGLEHPDRWGGLVDLPESPDTRAATRLAAALTGQGDEDQLAIRASGVSARRLTQAPAPAAAPAWRTTGTALITGGTGAIGGHVARWLAGSGAEHLVLTSRRGPEAPGAEELTAELAALGARVTVAACDAADPAALTELFDRLDRDGTPVRSVFHAAGTVPSLPLADTTTGDLAHALAAKAGGAHRLHTLTAERELDAFVLFSSGSAVWGSGELGAYGAANAYLDALAGQRRAAGLPATSVSWGMWAGEGMAAGDLNEQLRRRGMRPMRPDLAVGALAAAVAAGETTLTVADIDWERFAPGFAAARARPLIGDLPAVAALAAPEPAAGPAAGGALADRLAGLTEPDRHRLLLDLVRGHAAAVLGHQGPDAVAPDRPFRELGFDSLTAVEVRKRLNAATGVRLPTTVVFDHPTPDALARHLRTVVAGERPTGAPAAAGAAPRDPHEPIAVVAMSCRFPGGVASPEDLWSLVLEGRDAVGPFPDDRGWDPDRLYPADTDDDTGAEPEAGAEVRSRTLEGAFLADAGGFDADFFGISPREALAMDPQQRQVLELAWETFERAGIDPSTARDSLTGVFVGASPQGYAGSLEQAAPEMDGYRLTGDALSVVSGRIAYTLGLRGPAVTVDTACSSALVALNLAVQALRSGECAMALAGGAAVMVAPTPFAEFSRQGGLAPDGRCKPFADAADGVGWGEGAGLILLERLSDARAHGHQVLAVVRGSATNQDGASNGLSAPNGPAQQRVIRAALANAGLTTDDVDAVEGHGTGTRLGDPIEAQALLATYGADRPADRPLLLGALKSNIGHTQAASGVAGVIKMVQALRHGVLPRTLHVDAPSRHVDWTTGAVELLADQRPWPETGRPRRAAVSAFGVSGTNGHVILEQADVPPTPEAPTAPEATEPAVRPLAWPLSARSDEALRDQAARLAATLDARTELAPADVATTLATGRAALDRRAVVLGTDRDQLRVGLDALAAGDDHPSVVAGAPDGGRLAVLFSGQGSQRVGMGRDLYRAHPAFADALDEVFAHLDPLLPVPLRDIVFGDDREALDRTEFAQPALLAVEVALYRLWESWGLAPDALAGHSIGELAAAHVAGVLTLPDVCAVIAARGALMQALPASGVMIAVQATEHEIAPECSEHVGIAAINGPRSLVLSGRELEVLDLTDRLKADGRKVTRLRVSHAFHSPLMEPMLADFRRVLESVTFHAPTLPLVSTLTGGPADADEWGSPEYWVRHVRQPVRFADAVTSLTARGATTLLEVGPGGVLAAMGQDNAPDAVFVPTLRADRPETDTLAHAAARLHVRGAALDLPAAFAAGGRRVDLPTYSFQHQRYWLTAAVAPAGGGATAALGVATGDHPLLGAAVALPDGAGTVFTGRLAARTQPWLAGRRRVPAAALLDLALHAAADHGLDTVTELAVRAPLELPERGGLALRVTVGPDTEGTRPIRVHSRPEDADRDDSWSEHATGTLASGAPAPNTAEPTAWPPPGATPAADDGHATGAVWQLDGDRYAEVTLPAESGDEGFALHPALLDAALEAARPDAAGLVPHHFAGARLHAVGARTLRARWSPAAPDTGALTLTDPAGRPAVTVDALQLLPDDQREQRPTGHALFALDWVPVEPAAPPHGATAPRTSTPAGPAVLGPDHLGLDLPTLPADPAHRNAAPAPGLDTALDHLDTALDHLDGVTELLAPCPRPTEPADPADPTARPTADDPIRTAVTWALTLTQRWLADPRTAHTRLVLVTRDATHPETPDPAHAAVWGLLRSAQTENPGRLALLDLDGTPASARALPAALTTDEPQLALRDGQSTAPRLARATTDDQRTHTGDRPATRLDPDRTVLVTGGLGTLGALVARHLVTAHGARHLTLVGRRGPATEGAETIRDELAAVGAHVTVAACDLADRAAVATLLADLDRPLGAVVHAAGVVDDGVLAALTPERVDRVLGPKVDGLRHLDALTRDADLTAFVVFSSAAGILGSAGQASYAAANVALDALVQRRHAHGLPGVSLAWGMWAAASGMTAGLDAGDRARLGRTGIRPLPTADALALLDTALHDDRPTLVPVLLDTATLRRQATDGTLPPVLRGLVRAAPARRANGADHGTPETFADTLARQPAADREQTVLNLVSTQIAAVLGHAPGRHVDPARALRDLGFDSLTSVELRNRLTTTTGLRLPSTLVFDHPSAAAISGHLLTLLPGGEPAPETGLLDQLDRLEHALFDVADDGTATQVDLRLRALLARWSDTRAGGHTPRTDADEDPGSDLEAATDDELFGYLDNELETS</sequence>
<dbReference type="Gene3D" id="3.40.366.10">
    <property type="entry name" value="Malonyl-Coenzyme A Acyl Carrier Protein, domain 2"/>
    <property type="match status" value="3"/>
</dbReference>
<dbReference type="Pfam" id="PF22621">
    <property type="entry name" value="CurL-like_PKS_C"/>
    <property type="match status" value="1"/>
</dbReference>
<dbReference type="InterPro" id="IPR006162">
    <property type="entry name" value="Ppantetheine_attach_site"/>
</dbReference>
<dbReference type="CDD" id="cd08956">
    <property type="entry name" value="KR_3_FAS_SDR_x"/>
    <property type="match status" value="1"/>
</dbReference>
<dbReference type="InterPro" id="IPR036291">
    <property type="entry name" value="NAD(P)-bd_dom_sf"/>
</dbReference>
<keyword evidence="4" id="KW-0808">Transferase</keyword>
<dbReference type="InterPro" id="IPR016036">
    <property type="entry name" value="Malonyl_transacylase_ACP-bd"/>
</dbReference>
<dbReference type="Gene3D" id="3.40.50.720">
    <property type="entry name" value="NAD(P)-binding Rossmann-like Domain"/>
    <property type="match status" value="2"/>
</dbReference>
<dbReference type="InterPro" id="IPR016039">
    <property type="entry name" value="Thiolase-like"/>
</dbReference>
<feature type="domain" description="Ketosynthase family 3 (KS3)" evidence="10">
    <location>
        <begin position="2284"/>
        <end position="2720"/>
    </location>
</feature>
<feature type="region of interest" description="Disordered" evidence="8">
    <location>
        <begin position="81"/>
        <end position="129"/>
    </location>
</feature>
<dbReference type="EMBL" id="VDGT01000002">
    <property type="protein sequence ID" value="TNM33647.1"/>
    <property type="molecule type" value="Genomic_DNA"/>
</dbReference>
<dbReference type="PROSITE" id="PS00012">
    <property type="entry name" value="PHOSPHOPANTETHEINE"/>
    <property type="match status" value="2"/>
</dbReference>
<dbReference type="InterPro" id="IPR020807">
    <property type="entry name" value="PKS_DH"/>
</dbReference>
<feature type="compositionally biased region" description="Basic and acidic residues" evidence="8">
    <location>
        <begin position="2321"/>
        <end position="2332"/>
    </location>
</feature>
<dbReference type="Proteomes" id="UP000311713">
    <property type="component" value="Unassembled WGS sequence"/>
</dbReference>
<dbReference type="GO" id="GO:0004312">
    <property type="term" value="F:fatty acid synthase activity"/>
    <property type="evidence" value="ECO:0007669"/>
    <property type="project" value="TreeGrafter"/>
</dbReference>
<dbReference type="SUPFAM" id="SSF47336">
    <property type="entry name" value="ACP-like"/>
    <property type="match status" value="3"/>
</dbReference>
<dbReference type="CDD" id="cd00833">
    <property type="entry name" value="PKS"/>
    <property type="match status" value="2"/>
</dbReference>
<dbReference type="GO" id="GO:0006633">
    <property type="term" value="P:fatty acid biosynthetic process"/>
    <property type="evidence" value="ECO:0007669"/>
    <property type="project" value="InterPro"/>
</dbReference>
<dbReference type="Gene3D" id="1.10.1200.10">
    <property type="entry name" value="ACP-like"/>
    <property type="match status" value="3"/>
</dbReference>
<feature type="domain" description="Carrier" evidence="9">
    <location>
        <begin position="2189"/>
        <end position="2264"/>
    </location>
</feature>
<keyword evidence="7" id="KW-0012">Acyltransferase</keyword>
<evidence type="ECO:0000256" key="8">
    <source>
        <dbReference type="SAM" id="MobiDB-lite"/>
    </source>
</evidence>
<name>A0A5C4VCM0_9ACTN</name>
<dbReference type="Pfam" id="PF21089">
    <property type="entry name" value="PKS_DH_N"/>
    <property type="match status" value="1"/>
</dbReference>
<protein>
    <submittedName>
        <fullName evidence="11">SDR family NAD(P)-dependent oxidoreductase</fullName>
    </submittedName>
</protein>
<evidence type="ECO:0000256" key="2">
    <source>
        <dbReference type="ARBA" id="ARBA00022450"/>
    </source>
</evidence>
<dbReference type="SUPFAM" id="SSF53901">
    <property type="entry name" value="Thiolase-like"/>
    <property type="match status" value="2"/>
</dbReference>
<dbReference type="Pfam" id="PF14765">
    <property type="entry name" value="PS-DH"/>
    <property type="match status" value="1"/>
</dbReference>
<feature type="compositionally biased region" description="Polar residues" evidence="8">
    <location>
        <begin position="98"/>
        <end position="107"/>
    </location>
</feature>
<feature type="compositionally biased region" description="Basic and acidic residues" evidence="8">
    <location>
        <begin position="3283"/>
        <end position="3295"/>
    </location>
</feature>
<evidence type="ECO:0000256" key="3">
    <source>
        <dbReference type="ARBA" id="ARBA00022553"/>
    </source>
</evidence>
<feature type="compositionally biased region" description="Basic and acidic residues" evidence="8">
    <location>
        <begin position="3649"/>
        <end position="3666"/>
    </location>
</feature>
<dbReference type="SMART" id="SM00822">
    <property type="entry name" value="PKS_KR"/>
    <property type="match status" value="2"/>
</dbReference>
<dbReference type="Pfam" id="PF08659">
    <property type="entry name" value="KR"/>
    <property type="match status" value="2"/>
</dbReference>
<dbReference type="FunFam" id="1.10.1200.10:FF:000007">
    <property type="entry name" value="Probable polyketide synthase pks17"/>
    <property type="match status" value="2"/>
</dbReference>
<dbReference type="InterPro" id="IPR018201">
    <property type="entry name" value="Ketoacyl_synth_AS"/>
</dbReference>
<keyword evidence="2" id="KW-0596">Phosphopantetheine</keyword>
<dbReference type="Pfam" id="PF16197">
    <property type="entry name" value="KAsynt_C_assoc"/>
    <property type="match status" value="2"/>
</dbReference>
<dbReference type="Gene3D" id="3.10.129.110">
    <property type="entry name" value="Polyketide synthase dehydratase"/>
    <property type="match status" value="1"/>
</dbReference>
<dbReference type="InterPro" id="IPR036736">
    <property type="entry name" value="ACP-like_sf"/>
</dbReference>
<dbReference type="InterPro" id="IPR050091">
    <property type="entry name" value="PKS_NRPS_Biosynth_Enz"/>
</dbReference>
<dbReference type="SMART" id="SM01294">
    <property type="entry name" value="PKS_PP_betabranch"/>
    <property type="match status" value="1"/>
</dbReference>
<feature type="region of interest" description="Disordered" evidence="8">
    <location>
        <begin position="3268"/>
        <end position="3331"/>
    </location>
</feature>
<dbReference type="FunFam" id="3.40.366.10:FF:000002">
    <property type="entry name" value="Probable polyketide synthase 2"/>
    <property type="match status" value="2"/>
</dbReference>
<evidence type="ECO:0000313" key="12">
    <source>
        <dbReference type="Proteomes" id="UP000311713"/>
    </source>
</evidence>
<dbReference type="Gene3D" id="3.30.70.3290">
    <property type="match status" value="3"/>
</dbReference>
<dbReference type="InterPro" id="IPR057326">
    <property type="entry name" value="KR_dom"/>
</dbReference>
<keyword evidence="5" id="KW-0045">Antibiotic biosynthesis</keyword>
<keyword evidence="12" id="KW-1185">Reference proteome</keyword>
<proteinExistence type="predicted"/>
<dbReference type="GO" id="GO:0031177">
    <property type="term" value="F:phosphopantetheine binding"/>
    <property type="evidence" value="ECO:0007669"/>
    <property type="project" value="InterPro"/>
</dbReference>
<evidence type="ECO:0000256" key="7">
    <source>
        <dbReference type="ARBA" id="ARBA00023315"/>
    </source>
</evidence>
<dbReference type="FunFam" id="3.40.47.10:FF:000019">
    <property type="entry name" value="Polyketide synthase type I"/>
    <property type="match status" value="2"/>
</dbReference>
<reference evidence="11 12" key="1">
    <citation type="submission" date="2019-06" db="EMBL/GenBank/DDBJ databases">
        <title>Draft genome of Streptomyces sedi sp. JCM16909.</title>
        <authorList>
            <person name="Klykleung N."/>
            <person name="Tanasupawat S."/>
            <person name="Kudo T."/>
            <person name="Yuki M."/>
            <person name="Ohkuma M."/>
        </authorList>
    </citation>
    <scope>NUCLEOTIDE SEQUENCE [LARGE SCALE GENOMIC DNA]</scope>
    <source>
        <strain evidence="11 12">JCM 16909</strain>
    </source>
</reference>
<evidence type="ECO:0000256" key="6">
    <source>
        <dbReference type="ARBA" id="ARBA00023268"/>
    </source>
</evidence>
<evidence type="ECO:0000259" key="9">
    <source>
        <dbReference type="PROSITE" id="PS50075"/>
    </source>
</evidence>
<feature type="region of interest" description="Disordered" evidence="8">
    <location>
        <begin position="2320"/>
        <end position="2348"/>
    </location>
</feature>
<dbReference type="InterPro" id="IPR001227">
    <property type="entry name" value="Ac_transferase_dom_sf"/>
</dbReference>
<dbReference type="SUPFAM" id="SSF55048">
    <property type="entry name" value="Probable ACP-binding domain of malonyl-CoA ACP transacylase"/>
    <property type="match status" value="3"/>
</dbReference>
<dbReference type="PROSITE" id="PS00606">
    <property type="entry name" value="KS3_1"/>
    <property type="match status" value="2"/>
</dbReference>
<accession>A0A5C4VCM0</accession>